<comment type="caution">
    <text evidence="1">The sequence shown here is derived from an EMBL/GenBank/DDBJ whole genome shotgun (WGS) entry which is preliminary data.</text>
</comment>
<dbReference type="AlphaFoldDB" id="A0A9D1RZX0"/>
<evidence type="ECO:0000313" key="1">
    <source>
        <dbReference type="EMBL" id="HIW99286.1"/>
    </source>
</evidence>
<protein>
    <submittedName>
        <fullName evidence="1">Uncharacterized protein</fullName>
    </submittedName>
</protein>
<name>A0A9D1RZX0_9MICC</name>
<accession>A0A9D1RZX0</accession>
<sequence length="117" mass="13240">MPVTREDGETVGYLEPLTEDYARVRPRSLLGHPVAESAEFIDGEELLIERGIAELAERWTLRDAQGEQTENLTIVELSQRGIVLMDYMAAKALYQDKKTVVEWPDLGQRLRLAGPSR</sequence>
<proteinExistence type="predicted"/>
<dbReference type="EMBL" id="DXGD01000143">
    <property type="protein sequence ID" value="HIW99286.1"/>
    <property type="molecule type" value="Genomic_DNA"/>
</dbReference>
<gene>
    <name evidence="1" type="ORF">H9871_04000</name>
</gene>
<reference evidence="1" key="2">
    <citation type="submission" date="2021-04" db="EMBL/GenBank/DDBJ databases">
        <authorList>
            <person name="Gilroy R."/>
        </authorList>
    </citation>
    <scope>NUCLEOTIDE SEQUENCE</scope>
    <source>
        <strain evidence="1">ChiHejej3B27-3195</strain>
    </source>
</reference>
<reference evidence="1" key="1">
    <citation type="journal article" date="2021" name="PeerJ">
        <title>Extensive microbial diversity within the chicken gut microbiome revealed by metagenomics and culture.</title>
        <authorList>
            <person name="Gilroy R."/>
            <person name="Ravi A."/>
            <person name="Getino M."/>
            <person name="Pursley I."/>
            <person name="Horton D.L."/>
            <person name="Alikhan N.F."/>
            <person name="Baker D."/>
            <person name="Gharbi K."/>
            <person name="Hall N."/>
            <person name="Watson M."/>
            <person name="Adriaenssens E.M."/>
            <person name="Foster-Nyarko E."/>
            <person name="Jarju S."/>
            <person name="Secka A."/>
            <person name="Antonio M."/>
            <person name="Oren A."/>
            <person name="Chaudhuri R.R."/>
            <person name="La Ragione R."/>
            <person name="Hildebrand F."/>
            <person name="Pallen M.J."/>
        </authorList>
    </citation>
    <scope>NUCLEOTIDE SEQUENCE</scope>
    <source>
        <strain evidence="1">ChiHejej3B27-3195</strain>
    </source>
</reference>
<dbReference type="Proteomes" id="UP000824151">
    <property type="component" value="Unassembled WGS sequence"/>
</dbReference>
<organism evidence="1 2">
    <name type="scientific">Candidatus Nesterenkonia stercoripullorum</name>
    <dbReference type="NCBI Taxonomy" id="2838701"/>
    <lineage>
        <taxon>Bacteria</taxon>
        <taxon>Bacillati</taxon>
        <taxon>Actinomycetota</taxon>
        <taxon>Actinomycetes</taxon>
        <taxon>Micrococcales</taxon>
        <taxon>Micrococcaceae</taxon>
        <taxon>Nesterenkonia</taxon>
    </lineage>
</organism>
<evidence type="ECO:0000313" key="2">
    <source>
        <dbReference type="Proteomes" id="UP000824151"/>
    </source>
</evidence>